<sequence length="52" mass="5973">MKLYTRGRIIIGLLASLCLLSLIVFFTSHLDNFDFYNATEEETTESLRDGFP</sequence>
<dbReference type="RefSeq" id="WP_198641129.1">
    <property type="nucleotide sequence ID" value="NZ_ABEXOC020000001.1"/>
</dbReference>
<feature type="transmembrane region" description="Helical" evidence="1">
    <location>
        <begin position="9"/>
        <end position="27"/>
    </location>
</feature>
<evidence type="ECO:0000313" key="3">
    <source>
        <dbReference type="Proteomes" id="UP000254208"/>
    </source>
</evidence>
<dbReference type="GeneID" id="93673199"/>
<dbReference type="Proteomes" id="UP000254208">
    <property type="component" value="Unassembled WGS sequence"/>
</dbReference>
<dbReference type="AlphaFoldDB" id="A0A379FRT8"/>
<keyword evidence="1" id="KW-0812">Transmembrane</keyword>
<keyword evidence="1" id="KW-1133">Transmembrane helix</keyword>
<evidence type="ECO:0000313" key="2">
    <source>
        <dbReference type="EMBL" id="SUC31357.1"/>
    </source>
</evidence>
<gene>
    <name evidence="2" type="ORF">NCTC11801_02308</name>
</gene>
<evidence type="ECO:0000256" key="1">
    <source>
        <dbReference type="SAM" id="Phobius"/>
    </source>
</evidence>
<protein>
    <submittedName>
        <fullName evidence="2">Uncharacterized protein</fullName>
    </submittedName>
</protein>
<reference evidence="2 3" key="1">
    <citation type="submission" date="2018-06" db="EMBL/GenBank/DDBJ databases">
        <authorList>
            <consortium name="Pathogen Informatics"/>
            <person name="Doyle S."/>
        </authorList>
    </citation>
    <scope>NUCLEOTIDE SEQUENCE [LARGE SCALE GENOMIC DNA]</scope>
    <source>
        <strain evidence="2 3">NCTC11801</strain>
    </source>
</reference>
<organism evidence="2 3">
    <name type="scientific">Providencia rettgeri</name>
    <dbReference type="NCBI Taxonomy" id="587"/>
    <lineage>
        <taxon>Bacteria</taxon>
        <taxon>Pseudomonadati</taxon>
        <taxon>Pseudomonadota</taxon>
        <taxon>Gammaproteobacteria</taxon>
        <taxon>Enterobacterales</taxon>
        <taxon>Morganellaceae</taxon>
        <taxon>Providencia</taxon>
    </lineage>
</organism>
<name>A0A379FRT8_PRORE</name>
<keyword evidence="1" id="KW-0472">Membrane</keyword>
<accession>A0A379FRT8</accession>
<dbReference type="EMBL" id="UGTZ01000001">
    <property type="protein sequence ID" value="SUC31357.1"/>
    <property type="molecule type" value="Genomic_DNA"/>
</dbReference>
<proteinExistence type="predicted"/>